<evidence type="ECO:0000313" key="3">
    <source>
        <dbReference type="EnsemblPlants" id="KEH33596"/>
    </source>
</evidence>
<accession>G7ZWU3</accession>
<protein>
    <submittedName>
        <fullName evidence="2 3">Uncharacterized protein</fullName>
    </submittedName>
</protein>
<dbReference type="EnsemblPlants" id="KEH33596">
    <property type="protein sequence ID" value="KEH33596"/>
    <property type="gene ID" value="MTR_3g448670"/>
</dbReference>
<dbReference type="PaxDb" id="3880-AES83681"/>
<keyword evidence="4" id="KW-1185">Reference proteome</keyword>
<proteinExistence type="predicted"/>
<organism evidence="2 4">
    <name type="scientific">Medicago truncatula</name>
    <name type="common">Barrel medic</name>
    <name type="synonym">Medicago tribuloides</name>
    <dbReference type="NCBI Taxonomy" id="3880"/>
    <lineage>
        <taxon>Eukaryota</taxon>
        <taxon>Viridiplantae</taxon>
        <taxon>Streptophyta</taxon>
        <taxon>Embryophyta</taxon>
        <taxon>Tracheophyta</taxon>
        <taxon>Spermatophyta</taxon>
        <taxon>Magnoliopsida</taxon>
        <taxon>eudicotyledons</taxon>
        <taxon>Gunneridae</taxon>
        <taxon>Pentapetalae</taxon>
        <taxon>rosids</taxon>
        <taxon>fabids</taxon>
        <taxon>Fabales</taxon>
        <taxon>Fabaceae</taxon>
        <taxon>Papilionoideae</taxon>
        <taxon>50 kb inversion clade</taxon>
        <taxon>NPAAA clade</taxon>
        <taxon>Hologalegina</taxon>
        <taxon>IRL clade</taxon>
        <taxon>Trifolieae</taxon>
        <taxon>Medicago</taxon>
    </lineage>
</organism>
<name>G7ZWU3_MEDTR</name>
<dbReference type="Proteomes" id="UP000002051">
    <property type="component" value="Chromosome 3"/>
</dbReference>
<feature type="compositionally biased region" description="Basic and acidic residues" evidence="1">
    <location>
        <begin position="103"/>
        <end position="113"/>
    </location>
</feature>
<feature type="region of interest" description="Disordered" evidence="1">
    <location>
        <begin position="81"/>
        <end position="113"/>
    </location>
</feature>
<reference evidence="2 4" key="1">
    <citation type="journal article" date="2011" name="Nature">
        <title>The Medicago genome provides insight into the evolution of rhizobial symbioses.</title>
        <authorList>
            <person name="Young N.D."/>
            <person name="Debelle F."/>
            <person name="Oldroyd G.E."/>
            <person name="Geurts R."/>
            <person name="Cannon S.B."/>
            <person name="Udvardi M.K."/>
            <person name="Benedito V.A."/>
            <person name="Mayer K.F."/>
            <person name="Gouzy J."/>
            <person name="Schoof H."/>
            <person name="Van de Peer Y."/>
            <person name="Proost S."/>
            <person name="Cook D.R."/>
            <person name="Meyers B.C."/>
            <person name="Spannagl M."/>
            <person name="Cheung F."/>
            <person name="De Mita S."/>
            <person name="Krishnakumar V."/>
            <person name="Gundlach H."/>
            <person name="Zhou S."/>
            <person name="Mudge J."/>
            <person name="Bharti A.K."/>
            <person name="Murray J.D."/>
            <person name="Naoumkina M.A."/>
            <person name="Rosen B."/>
            <person name="Silverstein K.A."/>
            <person name="Tang H."/>
            <person name="Rombauts S."/>
            <person name="Zhao P.X."/>
            <person name="Zhou P."/>
            <person name="Barbe V."/>
            <person name="Bardou P."/>
            <person name="Bechner M."/>
            <person name="Bellec A."/>
            <person name="Berger A."/>
            <person name="Berges H."/>
            <person name="Bidwell S."/>
            <person name="Bisseling T."/>
            <person name="Choisne N."/>
            <person name="Couloux A."/>
            <person name="Denny R."/>
            <person name="Deshpande S."/>
            <person name="Dai X."/>
            <person name="Doyle J.J."/>
            <person name="Dudez A.M."/>
            <person name="Farmer A.D."/>
            <person name="Fouteau S."/>
            <person name="Franken C."/>
            <person name="Gibelin C."/>
            <person name="Gish J."/>
            <person name="Goldstein S."/>
            <person name="Gonzalez A.J."/>
            <person name="Green P.J."/>
            <person name="Hallab A."/>
            <person name="Hartog M."/>
            <person name="Hua A."/>
            <person name="Humphray S.J."/>
            <person name="Jeong D.H."/>
            <person name="Jing Y."/>
            <person name="Jocker A."/>
            <person name="Kenton S.M."/>
            <person name="Kim D.J."/>
            <person name="Klee K."/>
            <person name="Lai H."/>
            <person name="Lang C."/>
            <person name="Lin S."/>
            <person name="Macmil S.L."/>
            <person name="Magdelenat G."/>
            <person name="Matthews L."/>
            <person name="McCorrison J."/>
            <person name="Monaghan E.L."/>
            <person name="Mun J.H."/>
            <person name="Najar F.Z."/>
            <person name="Nicholson C."/>
            <person name="Noirot C."/>
            <person name="O'Bleness M."/>
            <person name="Paule C.R."/>
            <person name="Poulain J."/>
            <person name="Prion F."/>
            <person name="Qin B."/>
            <person name="Qu C."/>
            <person name="Retzel E.F."/>
            <person name="Riddle C."/>
            <person name="Sallet E."/>
            <person name="Samain S."/>
            <person name="Samson N."/>
            <person name="Sanders I."/>
            <person name="Saurat O."/>
            <person name="Scarpelli C."/>
            <person name="Schiex T."/>
            <person name="Segurens B."/>
            <person name="Severin A.J."/>
            <person name="Sherrier D.J."/>
            <person name="Shi R."/>
            <person name="Sims S."/>
            <person name="Singer S.R."/>
            <person name="Sinharoy S."/>
            <person name="Sterck L."/>
            <person name="Viollet A."/>
            <person name="Wang B.B."/>
            <person name="Wang K."/>
            <person name="Wang M."/>
            <person name="Wang X."/>
            <person name="Warfsmann J."/>
            <person name="Weissenbach J."/>
            <person name="White D.D."/>
            <person name="White J.D."/>
            <person name="Wiley G.B."/>
            <person name="Wincker P."/>
            <person name="Xing Y."/>
            <person name="Yang L."/>
            <person name="Yao Z."/>
            <person name="Ying F."/>
            <person name="Zhai J."/>
            <person name="Zhou L."/>
            <person name="Zuber A."/>
            <person name="Denarie J."/>
            <person name="Dixon R.A."/>
            <person name="May G.D."/>
            <person name="Schwartz D.C."/>
            <person name="Rogers J."/>
            <person name="Quetier F."/>
            <person name="Town C.D."/>
            <person name="Roe B.A."/>
        </authorList>
    </citation>
    <scope>NUCLEOTIDE SEQUENCE [LARGE SCALE GENOMIC DNA]</scope>
    <source>
        <strain evidence="2">A17</strain>
        <strain evidence="3 4">cv. Jemalong A17</strain>
    </source>
</reference>
<gene>
    <name evidence="2" type="ordered locus">MTR_3g448670</name>
</gene>
<reference evidence="2 4" key="2">
    <citation type="journal article" date="2014" name="BMC Genomics">
        <title>An improved genome release (version Mt4.0) for the model legume Medicago truncatula.</title>
        <authorList>
            <person name="Tang H."/>
            <person name="Krishnakumar V."/>
            <person name="Bidwell S."/>
            <person name="Rosen B."/>
            <person name="Chan A."/>
            <person name="Zhou S."/>
            <person name="Gentzbittel L."/>
            <person name="Childs K.L."/>
            <person name="Yandell M."/>
            <person name="Gundlach H."/>
            <person name="Mayer K.F."/>
            <person name="Schwartz D.C."/>
            <person name="Town C.D."/>
        </authorList>
    </citation>
    <scope>GENOME REANNOTATION</scope>
    <source>
        <strain evidence="2">A17</strain>
        <strain evidence="3 4">cv. Jemalong A17</strain>
    </source>
</reference>
<evidence type="ECO:0000313" key="2">
    <source>
        <dbReference type="EMBL" id="KEH33596.1"/>
    </source>
</evidence>
<evidence type="ECO:0000256" key="1">
    <source>
        <dbReference type="SAM" id="MobiDB-lite"/>
    </source>
</evidence>
<reference evidence="3" key="3">
    <citation type="submission" date="2015-04" db="UniProtKB">
        <authorList>
            <consortium name="EnsemblPlants"/>
        </authorList>
    </citation>
    <scope>IDENTIFICATION</scope>
    <source>
        <strain evidence="3">cv. Jemalong A17</strain>
    </source>
</reference>
<feature type="compositionally biased region" description="Polar residues" evidence="1">
    <location>
        <begin position="83"/>
        <end position="102"/>
    </location>
</feature>
<dbReference type="EMBL" id="CM001219">
    <property type="protein sequence ID" value="KEH33596.1"/>
    <property type="molecule type" value="Genomic_DNA"/>
</dbReference>
<dbReference type="HOGENOM" id="CLU_2137179_0_0_1"/>
<sequence>MLGKRGVTIGMRVVPTIAFKHNTTRLSGMEFGSFRGSTSSGNSALVNQKLATMEAQITALVGYVKAKEGGSLPPELAAALFPNDTQQASNVGSESPTPNDITRSSDDSNARGA</sequence>
<dbReference type="AlphaFoldDB" id="G7ZWU3"/>
<evidence type="ECO:0000313" key="4">
    <source>
        <dbReference type="Proteomes" id="UP000002051"/>
    </source>
</evidence>